<dbReference type="CDD" id="cd18793">
    <property type="entry name" value="SF2_C_SNF"/>
    <property type="match status" value="1"/>
</dbReference>
<dbReference type="InterPro" id="IPR007527">
    <property type="entry name" value="Znf_SWIM"/>
</dbReference>
<dbReference type="GO" id="GO:0008270">
    <property type="term" value="F:zinc ion binding"/>
    <property type="evidence" value="ECO:0007669"/>
    <property type="project" value="UniProtKB-KW"/>
</dbReference>
<keyword evidence="7" id="KW-0347">Helicase</keyword>
<dbReference type="InterPro" id="IPR027417">
    <property type="entry name" value="P-loop_NTPase"/>
</dbReference>
<dbReference type="EMBL" id="CP036273">
    <property type="protein sequence ID" value="QDU22543.1"/>
    <property type="molecule type" value="Genomic_DNA"/>
</dbReference>
<dbReference type="KEGG" id="uli:ETAA1_45250"/>
<dbReference type="AlphaFoldDB" id="A0A517XYI5"/>
<dbReference type="PANTHER" id="PTHR10799">
    <property type="entry name" value="SNF2/RAD54 HELICASE FAMILY"/>
    <property type="match status" value="1"/>
</dbReference>
<dbReference type="SUPFAM" id="SSF52540">
    <property type="entry name" value="P-loop containing nucleoside triphosphate hydrolases"/>
    <property type="match status" value="2"/>
</dbReference>
<gene>
    <name evidence="7" type="ORF">ETAA1_45250</name>
</gene>
<evidence type="ECO:0000256" key="1">
    <source>
        <dbReference type="ARBA" id="ARBA00022801"/>
    </source>
</evidence>
<evidence type="ECO:0000259" key="6">
    <source>
        <dbReference type="PROSITE" id="PS51194"/>
    </source>
</evidence>
<evidence type="ECO:0000259" key="4">
    <source>
        <dbReference type="PROSITE" id="PS50966"/>
    </source>
</evidence>
<evidence type="ECO:0000259" key="5">
    <source>
        <dbReference type="PROSITE" id="PS51192"/>
    </source>
</evidence>
<dbReference type="Pfam" id="PF00271">
    <property type="entry name" value="Helicase_C"/>
    <property type="match status" value="1"/>
</dbReference>
<accession>A0A517XYI5</accession>
<dbReference type="SMART" id="SM00490">
    <property type="entry name" value="HELICc"/>
    <property type="match status" value="1"/>
</dbReference>
<evidence type="ECO:0000313" key="7">
    <source>
        <dbReference type="EMBL" id="QDU22543.1"/>
    </source>
</evidence>
<feature type="domain" description="Helicase C-terminal" evidence="6">
    <location>
        <begin position="908"/>
        <end position="1069"/>
    </location>
</feature>
<dbReference type="InterPro" id="IPR038718">
    <property type="entry name" value="SNF2-like_sf"/>
</dbReference>
<dbReference type="Gene3D" id="3.40.50.300">
    <property type="entry name" value="P-loop containing nucleotide triphosphate hydrolases"/>
    <property type="match status" value="1"/>
</dbReference>
<dbReference type="PROSITE" id="PS51194">
    <property type="entry name" value="HELICASE_CTER"/>
    <property type="match status" value="1"/>
</dbReference>
<keyword evidence="2" id="KW-0863">Zinc-finger</keyword>
<keyword evidence="7" id="KW-0067">ATP-binding</keyword>
<evidence type="ECO:0000256" key="3">
    <source>
        <dbReference type="SAM" id="MobiDB-lite"/>
    </source>
</evidence>
<dbReference type="PROSITE" id="PS51192">
    <property type="entry name" value="HELICASE_ATP_BIND_1"/>
    <property type="match status" value="1"/>
</dbReference>
<dbReference type="Pfam" id="PF00176">
    <property type="entry name" value="SNF2-rel_dom"/>
    <property type="match status" value="1"/>
</dbReference>
<reference evidence="7 8" key="1">
    <citation type="submission" date="2019-02" db="EMBL/GenBank/DDBJ databases">
        <title>Deep-cultivation of Planctomycetes and their phenomic and genomic characterization uncovers novel biology.</title>
        <authorList>
            <person name="Wiegand S."/>
            <person name="Jogler M."/>
            <person name="Boedeker C."/>
            <person name="Pinto D."/>
            <person name="Vollmers J."/>
            <person name="Rivas-Marin E."/>
            <person name="Kohn T."/>
            <person name="Peeters S.H."/>
            <person name="Heuer A."/>
            <person name="Rast P."/>
            <person name="Oberbeckmann S."/>
            <person name="Bunk B."/>
            <person name="Jeske O."/>
            <person name="Meyerdierks A."/>
            <person name="Storesund J.E."/>
            <person name="Kallscheuer N."/>
            <person name="Luecker S."/>
            <person name="Lage O.M."/>
            <person name="Pohl T."/>
            <person name="Merkel B.J."/>
            <person name="Hornburger P."/>
            <person name="Mueller R.-W."/>
            <person name="Bruemmer F."/>
            <person name="Labrenz M."/>
            <person name="Spormann A.M."/>
            <person name="Op den Camp H."/>
            <person name="Overmann J."/>
            <person name="Amann R."/>
            <person name="Jetten M.S.M."/>
            <person name="Mascher T."/>
            <person name="Medema M.H."/>
            <person name="Devos D.P."/>
            <person name="Kaster A.-K."/>
            <person name="Ovreas L."/>
            <person name="Rohde M."/>
            <person name="Galperin M.Y."/>
            <person name="Jogler C."/>
        </authorList>
    </citation>
    <scope>NUCLEOTIDE SEQUENCE [LARGE SCALE GENOMIC DNA]</scope>
    <source>
        <strain evidence="7 8">ETA_A1</strain>
    </source>
</reference>
<keyword evidence="1" id="KW-0378">Hydrolase</keyword>
<dbReference type="PROSITE" id="PS50966">
    <property type="entry name" value="ZF_SWIM"/>
    <property type="match status" value="1"/>
</dbReference>
<dbReference type="Proteomes" id="UP000319576">
    <property type="component" value="Chromosome"/>
</dbReference>
<feature type="region of interest" description="Disordered" evidence="3">
    <location>
        <begin position="102"/>
        <end position="125"/>
    </location>
</feature>
<keyword evidence="2" id="KW-0862">Zinc</keyword>
<name>A0A517XYI5_9BACT</name>
<dbReference type="GO" id="GO:0004386">
    <property type="term" value="F:helicase activity"/>
    <property type="evidence" value="ECO:0007669"/>
    <property type="project" value="UniProtKB-KW"/>
</dbReference>
<dbReference type="Pfam" id="PF04434">
    <property type="entry name" value="SWIM"/>
    <property type="match status" value="1"/>
</dbReference>
<protein>
    <submittedName>
        <fullName evidence="7">ATP-dependent helicase HepA</fullName>
    </submittedName>
</protein>
<feature type="compositionally biased region" description="Acidic residues" evidence="3">
    <location>
        <begin position="103"/>
        <end position="114"/>
    </location>
</feature>
<feature type="domain" description="SWIM-type" evidence="4">
    <location>
        <begin position="48"/>
        <end position="86"/>
    </location>
</feature>
<dbReference type="GO" id="GO:0005524">
    <property type="term" value="F:ATP binding"/>
    <property type="evidence" value="ECO:0007669"/>
    <property type="project" value="InterPro"/>
</dbReference>
<dbReference type="InterPro" id="IPR001650">
    <property type="entry name" value="Helicase_C-like"/>
</dbReference>
<sequence length="1073" mass="117364">MGISAALASHVSSPVRDRGCTYLRAGAVRLDSVRASEVAATVSGTDEYEVDLVVEGRVVHAWCTCPYLAEYGAVCKHIWATVLAAEARGFGAALTPPLRLVLEGEDDDPDDSTLEFEPGRRERRPRAVPREAWLDQLDALRRQLEPSAGAQPERLIVYVLDATGGAVTPRLTVETAVSERKKNGDWGKPQARVVSQTQVPHLPDPVDRRLLTLLNASEPVYSSSGWYNHYSASNRSRVQVEGPLLDVVIPLLAESGRVRLRPQQDAELRPLTHDAGPPWELAVEVARDPAGKEWRLVGSLRRGDEARTLAAPDLLTPGLVVLGDTFAAFRDGGAFAWVQTLARGPVRVPEKQGADLAAQLLQMPRLPRVILPDELRLTEEAVTPRPRLVVRPTDRTYGPPMLRGELTFLYADRSVPANTPGRGVLLKDERRFLLRDPAAEAAAQSELARLGFRPTWNGKEQVPEVKPAALPKIARELAAAGWLVEADGKVYRTPGLFKLAVRTGTDWFDLSASADFGGELVALPKLLEALRRGDGTVVLGDGSLGLLPEDWLKKNGLLAALGTVEGDSVRYAKAQVGVLDALLASRPEVEFDAAFARARAELKKFTGVAPADPPKGFVGELRDYQKEGLGWLRFLRRFGFGGCLADDMGLGKTVQVLALLAGTRGGPALVVVPKSLVFNWKAEAARFAPRLKVLDHTGTARDRTGSDFHKYDLVLTTYGTLRNDAETFSTFRFDTCVLDESQAAKNAETETAKAVRLIRADHRLALSGTPVENHLGELWTLFDFLNPGMLGKAALFGVGAGGRSIDPEARELLARALRPYILRRTKDQVAKDLPAKTEQTVYCDLGPEQRKLYDELRDHYRQVLLDRVDAVGIGKAKLQVLSALLRLRQAACHPGLVDPKRVGEPSAKLDELVPHLEELVESGQKVLVFSQFTSLLAIVKKRLDAAGLVYESLDGRTRDRAARVEHFQSDPECRLFLISLKAGGVGLNLTAAGYVFLLDPWWNPAAEAQAVDRTHRIGQTKPVFAYRLIARDTVEEKVLALQASKRELADAILGGDAGPITELKREDLELLLS</sequence>
<dbReference type="CDD" id="cd18012">
    <property type="entry name" value="DEXQc_arch_SWI2_SNF2"/>
    <property type="match status" value="1"/>
</dbReference>
<dbReference type="Gene3D" id="3.40.50.10810">
    <property type="entry name" value="Tandem AAA-ATPase domain"/>
    <property type="match status" value="1"/>
</dbReference>
<evidence type="ECO:0000256" key="2">
    <source>
        <dbReference type="PROSITE-ProRule" id="PRU00325"/>
    </source>
</evidence>
<dbReference type="GO" id="GO:0016787">
    <property type="term" value="F:hydrolase activity"/>
    <property type="evidence" value="ECO:0007669"/>
    <property type="project" value="UniProtKB-KW"/>
</dbReference>
<dbReference type="SMART" id="SM00487">
    <property type="entry name" value="DEXDc"/>
    <property type="match status" value="1"/>
</dbReference>
<organism evidence="7 8">
    <name type="scientific">Urbifossiella limnaea</name>
    <dbReference type="NCBI Taxonomy" id="2528023"/>
    <lineage>
        <taxon>Bacteria</taxon>
        <taxon>Pseudomonadati</taxon>
        <taxon>Planctomycetota</taxon>
        <taxon>Planctomycetia</taxon>
        <taxon>Gemmatales</taxon>
        <taxon>Gemmataceae</taxon>
        <taxon>Urbifossiella</taxon>
    </lineage>
</organism>
<proteinExistence type="predicted"/>
<dbReference type="InterPro" id="IPR014001">
    <property type="entry name" value="Helicase_ATP-bd"/>
</dbReference>
<dbReference type="InterPro" id="IPR049730">
    <property type="entry name" value="SNF2/RAD54-like_C"/>
</dbReference>
<feature type="domain" description="Helicase ATP-binding" evidence="5">
    <location>
        <begin position="633"/>
        <end position="788"/>
    </location>
</feature>
<keyword evidence="2" id="KW-0479">Metal-binding</keyword>
<dbReference type="InterPro" id="IPR000330">
    <property type="entry name" value="SNF2_N"/>
</dbReference>
<keyword evidence="7" id="KW-0547">Nucleotide-binding</keyword>
<keyword evidence="8" id="KW-1185">Reference proteome</keyword>
<evidence type="ECO:0000313" key="8">
    <source>
        <dbReference type="Proteomes" id="UP000319576"/>
    </source>
</evidence>